<organism evidence="1 2">
    <name type="scientific">Yoonia maritima</name>
    <dbReference type="NCBI Taxonomy" id="1435347"/>
    <lineage>
        <taxon>Bacteria</taxon>
        <taxon>Pseudomonadati</taxon>
        <taxon>Pseudomonadota</taxon>
        <taxon>Alphaproteobacteria</taxon>
        <taxon>Rhodobacterales</taxon>
        <taxon>Paracoccaceae</taxon>
        <taxon>Yoonia</taxon>
    </lineage>
</organism>
<evidence type="ECO:0000313" key="1">
    <source>
        <dbReference type="EMBL" id="PRY78137.1"/>
    </source>
</evidence>
<sequence>MLDVVLIALLSVVVIIGSPLSNARGKAAVDWLQNTVKLYARRIQLPNRS</sequence>
<reference evidence="1 2" key="1">
    <citation type="submission" date="2018-03" db="EMBL/GenBank/DDBJ databases">
        <title>Genomic Encyclopedia of Archaeal and Bacterial Type Strains, Phase II (KMG-II): from individual species to whole genera.</title>
        <authorList>
            <person name="Goeker M."/>
        </authorList>
    </citation>
    <scope>NUCLEOTIDE SEQUENCE [LARGE SCALE GENOMIC DNA]</scope>
    <source>
        <strain evidence="1 2">DSM 101533</strain>
    </source>
</reference>
<gene>
    <name evidence="1" type="ORF">CLV80_104100</name>
</gene>
<evidence type="ECO:0000313" key="2">
    <source>
        <dbReference type="Proteomes" id="UP000238007"/>
    </source>
</evidence>
<name>A0A2T0W055_9RHOB</name>
<dbReference type="EMBL" id="PVTP01000004">
    <property type="protein sequence ID" value="PRY78137.1"/>
    <property type="molecule type" value="Genomic_DNA"/>
</dbReference>
<proteinExistence type="predicted"/>
<comment type="caution">
    <text evidence="1">The sequence shown here is derived from an EMBL/GenBank/DDBJ whole genome shotgun (WGS) entry which is preliminary data.</text>
</comment>
<accession>A0A2T0W055</accession>
<dbReference type="AlphaFoldDB" id="A0A2T0W055"/>
<protein>
    <submittedName>
        <fullName evidence="1">Uncharacterized protein</fullName>
    </submittedName>
</protein>
<keyword evidence="2" id="KW-1185">Reference proteome</keyword>
<dbReference type="Proteomes" id="UP000238007">
    <property type="component" value="Unassembled WGS sequence"/>
</dbReference>